<name>A0A9P5Q1L6_9AGAR</name>
<dbReference type="OrthoDB" id="2020852at2759"/>
<feature type="region of interest" description="Disordered" evidence="7">
    <location>
        <begin position="576"/>
        <end position="617"/>
    </location>
</feature>
<protein>
    <recommendedName>
        <fullName evidence="8">Pericentrin/AKAP-450 centrosomal targeting domain-containing protein</fullName>
    </recommendedName>
</protein>
<dbReference type="InterPro" id="IPR019528">
    <property type="entry name" value="PACT_domain"/>
</dbReference>
<evidence type="ECO:0000256" key="6">
    <source>
        <dbReference type="SAM" id="Coils"/>
    </source>
</evidence>
<feature type="compositionally biased region" description="Basic and acidic residues" evidence="7">
    <location>
        <begin position="46"/>
        <end position="56"/>
    </location>
</feature>
<sequence>MASLLETPSRIWRRIEAEGSRDMPSLPSVPGFDDSAEISNYTENPEQNHDTRDERSFGQPDSPIHSTPAASTIRPSSSTNSTTRFANSLARSARSSLVYSSVSRAQSTRPSYSDSFDISAIPPLPEDNFEDESDYQPTSDDLLGSKESAPEEFGCRTEGEEERDLDISLPDALESISSPYNSEPERGRSTKEPSYIDYEVPLKSSAPSTPFSTKFRHVAMRRPLLERTRTPSLSRTTPSPASSPVNSTPRSGRSVGLDSSASLSPIQGASVPLPASNAESVEQHEQNSLSDTHSMDITDIHISPIRQLDSGSEAEEGTVEESISLQEEGPSEHTFSTDDGLTPYINKITGTGEGEGLRSQEGLASAFSSPAQSMTTPTPPFLALSNWPDGEEESLDEPLTPHTRRRSFLLSVINSTTRPRMKFPTSHPRSRIPPDTPSVMDATPLPAGDTLGFRAAFAGATPRPRFRASDRIGEVADTTARPDNNNNEHLPWSTPAPVRSVATLSPYEEALVNGASFISTASSHDLTTHPRANTSFDPAMGFVGRFNAGKLNTYLHGLNRRLQEENETLIERLRRLEESQGKSGSTSIPPTPATSSSRRQSGGSRRQSTISNLGDLQEEVGETWLEEKAELEEMVETFKNEVEQCMREKEEVEKILEQEALERQRDKERWKERMSEVQRGVTDIVRDLEAKWHSAEEEAKNAMTLGSDRVNEMEKKLTEAEAQRDDAATRAAKAESALANNQDLGIKALEQEVIRSEEFIDGLEHDFAKQTNTIADLQKVVQSRDEQIKAQQTEFSRLEKAHQGTQEMLNATREFVGKIEEDAAAAVSRSESLEDELANAKADVAHLRNLDADRETKGEQLVKETERAAELARQLEEALEAAEKKMAEDEDELAALKGKLTALERDKERQKELSSRSIEHSRLPFNSAAQTAAHEAEIEALEHELDDATKEIARLNTLLNQSPARKAVDKAKDTKIEMLEQENEALSERIKALRMTMKEYNTPSKIANYSGISPMHRRALSMSLRGPKTPMSWLNNTVDPSFTPPLVAEIARLQQELDSANESIDDKLDKLEDAGLGVVGLTKKLEDARSTIRQRRLCRLERARCQKCLTKINVRSLMHLAEDESSMFEAAHDTLPTEPPTPPTKTSEALRTNLRTVNSQLQETRKQWEDEKRKLLGEKAALQNAANRLNAQVRDAKEEATKASEAQKASGRQRQDIQGDLDMARLTIAELESDLKAERARLRAMSTEQNRVSKEKERIYVQLQRTETDIEDVRNQLQTCKKENRELEKELRVRVAENLQTMEQLREERALLAADHKDLQQRYSEVSEHANKLLDTEAASRTTHDKHRHQLDLYLGEIEDLRKALSDRSEELHIVEAEKLRVAAERSDVAQTVAALEADLKRVRQNAEAFGRDLKNLRAEKERLERKHQEEQSRADRTKKQTQTQIRLLTEQLEGQRAKTLKAREDLENHVCALDDRQLSALRIQHNKESKGLIVQIRYLKAKFTRESMLRFDLAYQKHYLLVLLNKFEKSEQTISAAIARIGFPIVPPPHSKRRKFKNIVRSIIFVTRVKRASEEWRKQSAPKKAVEAALDDVHQRRTAVSTKS</sequence>
<feature type="compositionally biased region" description="Polar residues" evidence="7">
    <location>
        <begin position="245"/>
        <end position="267"/>
    </location>
</feature>
<dbReference type="GO" id="GO:0005815">
    <property type="term" value="C:microtubule organizing center"/>
    <property type="evidence" value="ECO:0007669"/>
    <property type="project" value="UniProtKB-SubCell"/>
</dbReference>
<comment type="caution">
    <text evidence="9">The sequence shown here is derived from an EMBL/GenBank/DDBJ whole genome shotgun (WGS) entry which is preliminary data.</text>
</comment>
<feature type="compositionally biased region" description="Low complexity" evidence="7">
    <location>
        <begin position="88"/>
        <end position="107"/>
    </location>
</feature>
<dbReference type="PANTHER" id="PTHR18871:SF2">
    <property type="entry name" value="CENTROSOMAL PROTEIN OF 112 KDA"/>
    <property type="match status" value="1"/>
</dbReference>
<organism evidence="9 10">
    <name type="scientific">Rhodocollybia butyracea</name>
    <dbReference type="NCBI Taxonomy" id="206335"/>
    <lineage>
        <taxon>Eukaryota</taxon>
        <taxon>Fungi</taxon>
        <taxon>Dikarya</taxon>
        <taxon>Basidiomycota</taxon>
        <taxon>Agaricomycotina</taxon>
        <taxon>Agaricomycetes</taxon>
        <taxon>Agaricomycetidae</taxon>
        <taxon>Agaricales</taxon>
        <taxon>Marasmiineae</taxon>
        <taxon>Omphalotaceae</taxon>
        <taxon>Rhodocollybia</taxon>
    </lineage>
</organism>
<evidence type="ECO:0000256" key="2">
    <source>
        <dbReference type="ARBA" id="ARBA00022490"/>
    </source>
</evidence>
<keyword evidence="4 6" id="KW-0175">Coiled coil</keyword>
<dbReference type="PANTHER" id="PTHR18871">
    <property type="entry name" value="CENTROSOMAL PROTEIN OF 112 KDA"/>
    <property type="match status" value="1"/>
</dbReference>
<dbReference type="GO" id="GO:0005737">
    <property type="term" value="C:cytoplasm"/>
    <property type="evidence" value="ECO:0007669"/>
    <property type="project" value="UniProtKB-ARBA"/>
</dbReference>
<comment type="subcellular location">
    <subcellularLocation>
        <location evidence="1">Cytoplasm</location>
        <location evidence="1">Cytoskeleton</location>
        <location evidence="1">Microtubule organizing center</location>
    </subcellularLocation>
</comment>
<dbReference type="Pfam" id="PF10495">
    <property type="entry name" value="PACT_coil_coil"/>
    <property type="match status" value="1"/>
</dbReference>
<feature type="compositionally biased region" description="Polar residues" evidence="7">
    <location>
        <begin position="64"/>
        <end position="86"/>
    </location>
</feature>
<accession>A0A9P5Q1L6</accession>
<evidence type="ECO:0000256" key="4">
    <source>
        <dbReference type="ARBA" id="ARBA00023054"/>
    </source>
</evidence>
<keyword evidence="3" id="KW-0597">Phosphoprotein</keyword>
<feature type="coiled-coil region" evidence="6">
    <location>
        <begin position="703"/>
        <end position="766"/>
    </location>
</feature>
<feature type="region of interest" description="Disordered" evidence="7">
    <location>
        <begin position="16"/>
        <end position="343"/>
    </location>
</feature>
<evidence type="ECO:0000256" key="5">
    <source>
        <dbReference type="ARBA" id="ARBA00023212"/>
    </source>
</evidence>
<feature type="compositionally biased region" description="Low complexity" evidence="7">
    <location>
        <begin position="583"/>
        <end position="608"/>
    </location>
</feature>
<feature type="compositionally biased region" description="Basic and acidic residues" evidence="7">
    <location>
        <begin position="1421"/>
        <end position="1439"/>
    </location>
</feature>
<feature type="coiled-coil region" evidence="6">
    <location>
        <begin position="1147"/>
        <end position="1322"/>
    </location>
</feature>
<feature type="domain" description="Pericentrin/AKAP-450 centrosomal targeting" evidence="8">
    <location>
        <begin position="1503"/>
        <end position="1577"/>
    </location>
</feature>
<feature type="region of interest" description="Disordered" evidence="7">
    <location>
        <begin position="1421"/>
        <end position="1443"/>
    </location>
</feature>
<feature type="coiled-coil region" evidence="6">
    <location>
        <begin position="621"/>
        <end position="669"/>
    </location>
</feature>
<keyword evidence="2" id="KW-0963">Cytoplasm</keyword>
<keyword evidence="5" id="KW-0206">Cytoskeleton</keyword>
<evidence type="ECO:0000256" key="3">
    <source>
        <dbReference type="ARBA" id="ARBA00022553"/>
    </source>
</evidence>
<feature type="region of interest" description="Disordered" evidence="7">
    <location>
        <begin position="905"/>
        <end position="929"/>
    </location>
</feature>
<keyword evidence="10" id="KW-1185">Reference proteome</keyword>
<feature type="compositionally biased region" description="Low complexity" evidence="7">
    <location>
        <begin position="230"/>
        <end position="244"/>
    </location>
</feature>
<dbReference type="Proteomes" id="UP000772434">
    <property type="component" value="Unassembled WGS sequence"/>
</dbReference>
<dbReference type="Gene3D" id="1.10.287.1490">
    <property type="match status" value="1"/>
</dbReference>
<feature type="region of interest" description="Disordered" evidence="7">
    <location>
        <begin position="419"/>
        <end position="439"/>
    </location>
</feature>
<evidence type="ECO:0000313" key="10">
    <source>
        <dbReference type="Proteomes" id="UP000772434"/>
    </source>
</evidence>
<evidence type="ECO:0000256" key="7">
    <source>
        <dbReference type="SAM" id="MobiDB-lite"/>
    </source>
</evidence>
<dbReference type="InterPro" id="IPR055310">
    <property type="entry name" value="CEP112"/>
</dbReference>
<gene>
    <name evidence="9" type="ORF">BDP27DRAFT_1319010</name>
</gene>
<evidence type="ECO:0000259" key="8">
    <source>
        <dbReference type="Pfam" id="PF10495"/>
    </source>
</evidence>
<proteinExistence type="predicted"/>
<evidence type="ECO:0000313" key="9">
    <source>
        <dbReference type="EMBL" id="KAF9073179.1"/>
    </source>
</evidence>
<dbReference type="EMBL" id="JADNRY010000019">
    <property type="protein sequence ID" value="KAF9073179.1"/>
    <property type="molecule type" value="Genomic_DNA"/>
</dbReference>
<evidence type="ECO:0000256" key="1">
    <source>
        <dbReference type="ARBA" id="ARBA00004267"/>
    </source>
</evidence>
<reference evidence="9" key="1">
    <citation type="submission" date="2020-11" db="EMBL/GenBank/DDBJ databases">
        <authorList>
            <consortium name="DOE Joint Genome Institute"/>
            <person name="Ahrendt S."/>
            <person name="Riley R."/>
            <person name="Andreopoulos W."/>
            <person name="Labutti K."/>
            <person name="Pangilinan J."/>
            <person name="Ruiz-Duenas F.J."/>
            <person name="Barrasa J.M."/>
            <person name="Sanchez-Garcia M."/>
            <person name="Camarero S."/>
            <person name="Miyauchi S."/>
            <person name="Serrano A."/>
            <person name="Linde D."/>
            <person name="Babiker R."/>
            <person name="Drula E."/>
            <person name="Ayuso-Fernandez I."/>
            <person name="Pacheco R."/>
            <person name="Padilla G."/>
            <person name="Ferreira P."/>
            <person name="Barriuso J."/>
            <person name="Kellner H."/>
            <person name="Castanera R."/>
            <person name="Alfaro M."/>
            <person name="Ramirez L."/>
            <person name="Pisabarro A.G."/>
            <person name="Kuo A."/>
            <person name="Tritt A."/>
            <person name="Lipzen A."/>
            <person name="He G."/>
            <person name="Yan M."/>
            <person name="Ng V."/>
            <person name="Cullen D."/>
            <person name="Martin F."/>
            <person name="Rosso M.-N."/>
            <person name="Henrissat B."/>
            <person name="Hibbett D."/>
            <person name="Martinez A.T."/>
            <person name="Grigoriev I.V."/>
        </authorList>
    </citation>
    <scope>NUCLEOTIDE SEQUENCE</scope>
    <source>
        <strain evidence="9">AH 40177</strain>
    </source>
</reference>
<feature type="compositionally biased region" description="Basic and acidic residues" evidence="7">
    <location>
        <begin position="905"/>
        <end position="922"/>
    </location>
</feature>